<evidence type="ECO:0000313" key="5">
    <source>
        <dbReference type="Proteomes" id="UP000555828"/>
    </source>
</evidence>
<dbReference type="PIRSF" id="PIRSF005902">
    <property type="entry name" value="DNase_TatD"/>
    <property type="match status" value="1"/>
</dbReference>
<evidence type="ECO:0000313" key="4">
    <source>
        <dbReference type="EMBL" id="MBB6062280.1"/>
    </source>
</evidence>
<keyword evidence="5" id="KW-1185">Reference proteome</keyword>
<dbReference type="EMBL" id="JACHEX010000001">
    <property type="protein sequence ID" value="MBB6062280.1"/>
    <property type="molecule type" value="Genomic_DNA"/>
</dbReference>
<dbReference type="GO" id="GO:0004536">
    <property type="term" value="F:DNA nuclease activity"/>
    <property type="evidence" value="ECO:0007669"/>
    <property type="project" value="InterPro"/>
</dbReference>
<dbReference type="CDD" id="cd01310">
    <property type="entry name" value="TatD_DNAse"/>
    <property type="match status" value="1"/>
</dbReference>
<dbReference type="RefSeq" id="WP_184618947.1">
    <property type="nucleotide sequence ID" value="NZ_JACHEX010000001.1"/>
</dbReference>
<dbReference type="InterPro" id="IPR018228">
    <property type="entry name" value="DNase_TatD-rel_CS"/>
</dbReference>
<dbReference type="Pfam" id="PF01026">
    <property type="entry name" value="TatD_DNase"/>
    <property type="match status" value="1"/>
</dbReference>
<dbReference type="PROSITE" id="PS01090">
    <property type="entry name" value="TATD_2"/>
    <property type="match status" value="1"/>
</dbReference>
<dbReference type="GO" id="GO:0005829">
    <property type="term" value="C:cytosol"/>
    <property type="evidence" value="ECO:0007669"/>
    <property type="project" value="TreeGrafter"/>
</dbReference>
<dbReference type="EC" id="3.1.21.-" evidence="4"/>
<evidence type="ECO:0000256" key="3">
    <source>
        <dbReference type="PIRSR" id="PIRSR005902-1"/>
    </source>
</evidence>
<dbReference type="Gene3D" id="3.20.20.140">
    <property type="entry name" value="Metal-dependent hydrolases"/>
    <property type="match status" value="1"/>
</dbReference>
<feature type="binding site" evidence="3">
    <location>
        <position position="152"/>
    </location>
    <ligand>
        <name>a divalent metal cation</name>
        <dbReference type="ChEBI" id="CHEBI:60240"/>
        <label>2</label>
    </ligand>
</feature>
<reference evidence="4 5" key="1">
    <citation type="submission" date="2020-08" db="EMBL/GenBank/DDBJ databases">
        <title>Genomic Encyclopedia of Type Strains, Phase IV (KMG-IV): sequencing the most valuable type-strain genomes for metagenomic binning, comparative biology and taxonomic classification.</title>
        <authorList>
            <person name="Goeker M."/>
        </authorList>
    </citation>
    <scope>NUCLEOTIDE SEQUENCE [LARGE SCALE GENOMIC DNA]</scope>
    <source>
        <strain evidence="4 5">DSM 13481</strain>
    </source>
</reference>
<dbReference type="FunFam" id="3.20.20.140:FF:000005">
    <property type="entry name" value="TatD family hydrolase"/>
    <property type="match status" value="1"/>
</dbReference>
<dbReference type="Proteomes" id="UP000555828">
    <property type="component" value="Unassembled WGS sequence"/>
</dbReference>
<protein>
    <submittedName>
        <fullName evidence="4">TatD DNase family protein</fullName>
        <ecNumber evidence="4">3.1.21.-</ecNumber>
    </submittedName>
</protein>
<dbReference type="SUPFAM" id="SSF51556">
    <property type="entry name" value="Metallo-dependent hydrolases"/>
    <property type="match status" value="1"/>
</dbReference>
<dbReference type="AlphaFoldDB" id="A0A841GSU7"/>
<gene>
    <name evidence="4" type="ORF">HNP65_000702</name>
</gene>
<proteinExistence type="predicted"/>
<keyword evidence="1 3" id="KW-0479">Metal-binding</keyword>
<dbReference type="InterPro" id="IPR001130">
    <property type="entry name" value="TatD-like"/>
</dbReference>
<dbReference type="NCBIfam" id="TIGR00010">
    <property type="entry name" value="YchF/TatD family DNA exonuclease"/>
    <property type="match status" value="1"/>
</dbReference>
<sequence length="252" mass="28867">MKIVDTHAHLHMKHFNEDREKIIKNFENDGIEFIVNVATNIEDSYQCIELSKKYDKVFATVGIHPHDSSSVPNDYLGILEKLAKNEKVVAIGEIGLDYYRNFSPKEVQQKVFAEQLMLAKDLKLPVVVHVRDAYEDAYNILEMIGPFDGVIHSFSGDREYALKFVKLGFYLGIGGPLTYKKNQQLRDIVRLVGEENIVTETDCPYLPPQPYRGKRNEPSYVKYVVEEINKLIGEDVSEKLINNARELFGVNV</sequence>
<feature type="binding site" evidence="3">
    <location>
        <position position="9"/>
    </location>
    <ligand>
        <name>a divalent metal cation</name>
        <dbReference type="ChEBI" id="CHEBI:60240"/>
        <label>1</label>
    </ligand>
</feature>
<dbReference type="GO" id="GO:0046872">
    <property type="term" value="F:metal ion binding"/>
    <property type="evidence" value="ECO:0007669"/>
    <property type="project" value="UniProtKB-KW"/>
</dbReference>
<feature type="binding site" evidence="3">
    <location>
        <position position="202"/>
    </location>
    <ligand>
        <name>a divalent metal cation</name>
        <dbReference type="ChEBI" id="CHEBI:60240"/>
        <label>1</label>
    </ligand>
</feature>
<dbReference type="PANTHER" id="PTHR46124">
    <property type="entry name" value="D-AMINOACYL-TRNA DEACYLASE"/>
    <property type="match status" value="1"/>
</dbReference>
<keyword evidence="2 4" id="KW-0378">Hydrolase</keyword>
<dbReference type="GO" id="GO:0016788">
    <property type="term" value="F:hydrolase activity, acting on ester bonds"/>
    <property type="evidence" value="ECO:0007669"/>
    <property type="project" value="InterPro"/>
</dbReference>
<feature type="binding site" evidence="3">
    <location>
        <position position="7"/>
    </location>
    <ligand>
        <name>a divalent metal cation</name>
        <dbReference type="ChEBI" id="CHEBI:60240"/>
        <label>1</label>
    </ligand>
</feature>
<evidence type="ECO:0000256" key="2">
    <source>
        <dbReference type="ARBA" id="ARBA00022801"/>
    </source>
</evidence>
<dbReference type="InterPro" id="IPR032466">
    <property type="entry name" value="Metal_Hydrolase"/>
</dbReference>
<evidence type="ECO:0000256" key="1">
    <source>
        <dbReference type="ARBA" id="ARBA00022723"/>
    </source>
</evidence>
<accession>A0A841GSU7</accession>
<feature type="binding site" evidence="3">
    <location>
        <position position="129"/>
    </location>
    <ligand>
        <name>a divalent metal cation</name>
        <dbReference type="ChEBI" id="CHEBI:60240"/>
        <label>2</label>
    </ligand>
</feature>
<organism evidence="4 5">
    <name type="scientific">Thermosipho japonicus</name>
    <dbReference type="NCBI Taxonomy" id="90323"/>
    <lineage>
        <taxon>Bacteria</taxon>
        <taxon>Thermotogati</taxon>
        <taxon>Thermotogota</taxon>
        <taxon>Thermotogae</taxon>
        <taxon>Thermotogales</taxon>
        <taxon>Fervidobacteriaceae</taxon>
        <taxon>Thermosipho</taxon>
    </lineage>
</organism>
<dbReference type="PANTHER" id="PTHR46124:SF2">
    <property type="entry name" value="D-AMINOACYL-TRNA DEACYLASE"/>
    <property type="match status" value="1"/>
</dbReference>
<name>A0A841GSU7_9BACT</name>
<dbReference type="InterPro" id="IPR015991">
    <property type="entry name" value="TatD/YcfH-like"/>
</dbReference>
<comment type="caution">
    <text evidence="4">The sequence shown here is derived from an EMBL/GenBank/DDBJ whole genome shotgun (WGS) entry which is preliminary data.</text>
</comment>
<feature type="binding site" evidence="3">
    <location>
        <position position="93"/>
    </location>
    <ligand>
        <name>a divalent metal cation</name>
        <dbReference type="ChEBI" id="CHEBI:60240"/>
        <label>1</label>
    </ligand>
</feature>